<evidence type="ECO:0000256" key="1">
    <source>
        <dbReference type="SAM" id="SignalP"/>
    </source>
</evidence>
<proteinExistence type="predicted"/>
<feature type="signal peptide" evidence="1">
    <location>
        <begin position="1"/>
        <end position="22"/>
    </location>
</feature>
<dbReference type="STRING" id="561184.SAMN05216376_110195"/>
<feature type="chain" id="PRO_5002082666" evidence="1">
    <location>
        <begin position="23"/>
        <end position="368"/>
    </location>
</feature>
<name>A0A0B3RPG5_9RHOB</name>
<evidence type="ECO:0000313" key="3">
    <source>
        <dbReference type="Proteomes" id="UP000030960"/>
    </source>
</evidence>
<keyword evidence="3" id="KW-1185">Reference proteome</keyword>
<dbReference type="EMBL" id="JSUQ01000009">
    <property type="protein sequence ID" value="KHQ53040.1"/>
    <property type="molecule type" value="Genomic_DNA"/>
</dbReference>
<organism evidence="2 3">
    <name type="scientific">Mameliella alba</name>
    <dbReference type="NCBI Taxonomy" id="561184"/>
    <lineage>
        <taxon>Bacteria</taxon>
        <taxon>Pseudomonadati</taxon>
        <taxon>Pseudomonadota</taxon>
        <taxon>Alphaproteobacteria</taxon>
        <taxon>Rhodobacterales</taxon>
        <taxon>Roseobacteraceae</taxon>
        <taxon>Mameliella</taxon>
    </lineage>
</organism>
<protein>
    <submittedName>
        <fullName evidence="2">Putative Lipoprotein</fullName>
    </submittedName>
</protein>
<dbReference type="Proteomes" id="UP000030960">
    <property type="component" value="Unassembled WGS sequence"/>
</dbReference>
<dbReference type="RefSeq" id="WP_043141857.1">
    <property type="nucleotide sequence ID" value="NZ_JSUQ01000009.1"/>
</dbReference>
<keyword evidence="2" id="KW-0449">Lipoprotein</keyword>
<sequence length="368" mass="39999">MSALLRALAALTCLTLAAPAWAGEWTRLDPEGFGDCNLRFDGVIEPGDLMRATQEDVLGGFNARICLNSPGGSLAEVLNFLKAANSDTGGFFFGTRVRTGDECLSSCAILFMFGQAFGANSPYPSRQLEPGARLGFHSPFIRDGANPAASDAEVFRVALQVAKLLADSSYKALTASGPALPPELLAIVLGTPSADMRYVDTIAEAKLMDIELTEDLEYSTVFPDTRASFDQIYRRICISTHTLTYRQHFVREGYDFADLVARTADPTYQGADYVIHVRERDPAQGSSPERRRALLTGPSYSVPGWFSAGAQQYCRVDLSIEPAPGGLRVISYSVDFGAAISADLTRIPEWRGEVQVTRGGLRPLDTRY</sequence>
<dbReference type="OrthoDB" id="5936191at2"/>
<comment type="caution">
    <text evidence="2">The sequence shown here is derived from an EMBL/GenBank/DDBJ whole genome shotgun (WGS) entry which is preliminary data.</text>
</comment>
<accession>A0A0B3RPG5</accession>
<keyword evidence="1" id="KW-0732">Signal</keyword>
<dbReference type="AlphaFoldDB" id="A0A0B3RPG5"/>
<reference evidence="2 3" key="1">
    <citation type="submission" date="2014-10" db="EMBL/GenBank/DDBJ databases">
        <title>Genome sequence of Ponticoccus sp. strain UMTAT08 isolated from clonal culture of toxic dinoflagellate Alexandrium tamiyavanichii.</title>
        <authorList>
            <person name="Gan H.Y."/>
            <person name="Muhd D.-D."/>
            <person name="Mohd Noor M.E."/>
            <person name="Yeong Y.S."/>
            <person name="Usup G."/>
        </authorList>
    </citation>
    <scope>NUCLEOTIDE SEQUENCE [LARGE SCALE GENOMIC DNA]</scope>
    <source>
        <strain evidence="2 3">UMTAT08</strain>
    </source>
</reference>
<evidence type="ECO:0000313" key="2">
    <source>
        <dbReference type="EMBL" id="KHQ53040.1"/>
    </source>
</evidence>
<gene>
    <name evidence="2" type="ORF">OA50_02585</name>
</gene>